<evidence type="ECO:0000256" key="2">
    <source>
        <dbReference type="ARBA" id="ARBA00022679"/>
    </source>
</evidence>
<dbReference type="FunFam" id="3.40.1280.10:FF:000010">
    <property type="entry name" value="probable methyltransferase TARBP1"/>
    <property type="match status" value="1"/>
</dbReference>
<dbReference type="InterPro" id="IPR029026">
    <property type="entry name" value="tRNA_m1G_MTases_N"/>
</dbReference>
<keyword evidence="3" id="KW-0949">S-adenosyl-L-methionine</keyword>
<dbReference type="PANTHER" id="PTHR12029">
    <property type="entry name" value="RNA METHYLTRANSFERASE"/>
    <property type="match status" value="1"/>
</dbReference>
<dbReference type="SUPFAM" id="SSF75217">
    <property type="entry name" value="alpha/beta knot"/>
    <property type="match status" value="1"/>
</dbReference>
<keyword evidence="13" id="KW-1185">Reference proteome</keyword>
<dbReference type="EMBL" id="NKXS01003574">
    <property type="protein sequence ID" value="PIN09245.1"/>
    <property type="molecule type" value="Genomic_DNA"/>
</dbReference>
<dbReference type="GO" id="GO:0141100">
    <property type="term" value="F:tRNA (guanine(18)-2'-O)-methyltransferase activity"/>
    <property type="evidence" value="ECO:0007669"/>
    <property type="project" value="UniProtKB-EC"/>
</dbReference>
<dbReference type="OrthoDB" id="241340at2759"/>
<evidence type="ECO:0000256" key="7">
    <source>
        <dbReference type="ARBA" id="ARBA00093361"/>
    </source>
</evidence>
<dbReference type="Pfam" id="PF00588">
    <property type="entry name" value="SpoU_methylase"/>
    <property type="match status" value="1"/>
</dbReference>
<dbReference type="InterPro" id="IPR001537">
    <property type="entry name" value="SpoU_MeTrfase"/>
</dbReference>
<dbReference type="STRING" id="429701.A0A2G9GVL0"/>
<sequence>MDRVIDFLNDTREDLRSSMAKDAAAIKNESIHVDEGPKCTEVLKSNGGQSVIKLQNELSYDFQRKITFSMNELQDSASTVFMDKKTSYRSLSDMVNEDQLLDQFLHTRGVIVEKLKASRQQIILVASLIDRIPNLAGLARTCEVFRAGGLAIADKNILNDKQFQLISVTAEKWVPIAEVPVGSMRVFLEKKKQEGFAILGLEQTANSIPLDQYNFPTKTVLVLGREKEGIPVEIIHMLDACIEIPQLGVVRSLNVHVSGAIALWEYTRQQRLL</sequence>
<evidence type="ECO:0000256" key="3">
    <source>
        <dbReference type="ARBA" id="ARBA00022691"/>
    </source>
</evidence>
<dbReference type="InterPro" id="IPR029028">
    <property type="entry name" value="Alpha/beta_knot_MTases"/>
</dbReference>
<evidence type="ECO:0000256" key="5">
    <source>
        <dbReference type="ARBA" id="ARBA00022990"/>
    </source>
</evidence>
<evidence type="ECO:0000256" key="4">
    <source>
        <dbReference type="ARBA" id="ARBA00022884"/>
    </source>
</evidence>
<evidence type="ECO:0000256" key="6">
    <source>
        <dbReference type="ARBA" id="ARBA00093266"/>
    </source>
</evidence>
<gene>
    <name evidence="12" type="ORF">CDL12_18168</name>
</gene>
<reference evidence="13" key="1">
    <citation type="journal article" date="2018" name="Gigascience">
        <title>Genome assembly of the Pink Ipe (Handroanthus impetiginosus, Bignoniaceae), a highly valued, ecologically keystone Neotropical timber forest tree.</title>
        <authorList>
            <person name="Silva-Junior O.B."/>
            <person name="Grattapaglia D."/>
            <person name="Novaes E."/>
            <person name="Collevatti R.G."/>
        </authorList>
    </citation>
    <scope>NUCLEOTIDE SEQUENCE [LARGE SCALE GENOMIC DNA]</scope>
    <source>
        <strain evidence="13">cv. UFG-1</strain>
    </source>
</reference>
<comment type="catalytic activity">
    <reaction evidence="6">
        <text>guanosine(18) in tRNA + S-adenosyl-L-methionine = 2'-O-methylguanosine(18) in tRNA + S-adenosyl-L-homocysteine + H(+)</text>
        <dbReference type="Rhea" id="RHEA:20077"/>
        <dbReference type="Rhea" id="RHEA-COMP:10190"/>
        <dbReference type="Rhea" id="RHEA-COMP:10192"/>
        <dbReference type="ChEBI" id="CHEBI:15378"/>
        <dbReference type="ChEBI" id="CHEBI:57856"/>
        <dbReference type="ChEBI" id="CHEBI:59789"/>
        <dbReference type="ChEBI" id="CHEBI:74269"/>
        <dbReference type="ChEBI" id="CHEBI:74445"/>
        <dbReference type="EC" id="2.1.1.34"/>
    </reaction>
    <physiologicalReaction direction="left-to-right" evidence="6">
        <dbReference type="Rhea" id="RHEA:20078"/>
    </physiologicalReaction>
</comment>
<evidence type="ECO:0000313" key="13">
    <source>
        <dbReference type="Proteomes" id="UP000231279"/>
    </source>
</evidence>
<proteinExistence type="predicted"/>
<dbReference type="Gene3D" id="3.40.1280.10">
    <property type="match status" value="1"/>
</dbReference>
<dbReference type="CDD" id="cd18091">
    <property type="entry name" value="SpoU-like_TRM3-like"/>
    <property type="match status" value="1"/>
</dbReference>
<evidence type="ECO:0000259" key="11">
    <source>
        <dbReference type="Pfam" id="PF00588"/>
    </source>
</evidence>
<evidence type="ECO:0000313" key="12">
    <source>
        <dbReference type="EMBL" id="PIN09245.1"/>
    </source>
</evidence>
<dbReference type="PANTHER" id="PTHR12029:SF11">
    <property type="entry name" value="METHYLTRANSFERASE TARBP1-RELATED"/>
    <property type="match status" value="1"/>
</dbReference>
<comment type="caution">
    <text evidence="12">The sequence shown here is derived from an EMBL/GenBank/DDBJ whole genome shotgun (WGS) entry which is preliminary data.</text>
</comment>
<evidence type="ECO:0000256" key="1">
    <source>
        <dbReference type="ARBA" id="ARBA00022603"/>
    </source>
</evidence>
<comment type="function">
    <text evidence="7">S-adenosyl-L-methionine-dependent 2'-O-ribose methyltransferase that catalyzes the formation of 2'-O-methylguanosine at position 18 (Gm18) in a subset of tRNA. Selectively mediates Gm18 methylation of tRNAGln-TTG/CTG and tRNASer-TGA/GCT. Gm18 modification can enhance the stability of modified tRNAs.</text>
</comment>
<keyword evidence="2 12" id="KW-0808">Transferase</keyword>
<name>A0A2G9GVL0_9LAMI</name>
<evidence type="ECO:0000256" key="10">
    <source>
        <dbReference type="ARBA" id="ARBA00093656"/>
    </source>
</evidence>
<keyword evidence="4" id="KW-0694">RNA-binding</keyword>
<dbReference type="AlphaFoldDB" id="A0A2G9GVL0"/>
<organism evidence="12 13">
    <name type="scientific">Handroanthus impetiginosus</name>
    <dbReference type="NCBI Taxonomy" id="429701"/>
    <lineage>
        <taxon>Eukaryota</taxon>
        <taxon>Viridiplantae</taxon>
        <taxon>Streptophyta</taxon>
        <taxon>Embryophyta</taxon>
        <taxon>Tracheophyta</taxon>
        <taxon>Spermatophyta</taxon>
        <taxon>Magnoliopsida</taxon>
        <taxon>eudicotyledons</taxon>
        <taxon>Gunneridae</taxon>
        <taxon>Pentapetalae</taxon>
        <taxon>asterids</taxon>
        <taxon>lamiids</taxon>
        <taxon>Lamiales</taxon>
        <taxon>Bignoniaceae</taxon>
        <taxon>Crescentiina</taxon>
        <taxon>Tabebuia alliance</taxon>
        <taxon>Handroanthus</taxon>
    </lineage>
</organism>
<dbReference type="GO" id="GO:0003723">
    <property type="term" value="F:RNA binding"/>
    <property type="evidence" value="ECO:0007669"/>
    <property type="project" value="UniProtKB-KW"/>
</dbReference>
<dbReference type="GO" id="GO:0030488">
    <property type="term" value="P:tRNA methylation"/>
    <property type="evidence" value="ECO:0007669"/>
    <property type="project" value="InterPro"/>
</dbReference>
<dbReference type="Proteomes" id="UP000231279">
    <property type="component" value="Unassembled WGS sequence"/>
</dbReference>
<accession>A0A2G9GVL0</accession>
<evidence type="ECO:0000256" key="8">
    <source>
        <dbReference type="ARBA" id="ARBA00093594"/>
    </source>
</evidence>
<protein>
    <recommendedName>
        <fullName evidence="9">tRNA (guanosine(18)-2'-O)-methyltransferase TARBP1</fullName>
        <ecNumber evidence="8">2.1.1.34</ecNumber>
    </recommendedName>
    <alternativeName>
        <fullName evidence="10">TAR RNA-binding protein 1</fullName>
    </alternativeName>
</protein>
<dbReference type="InterPro" id="IPR045330">
    <property type="entry name" value="TRM3/TARBP1"/>
</dbReference>
<dbReference type="EC" id="2.1.1.34" evidence="8"/>
<evidence type="ECO:0000256" key="9">
    <source>
        <dbReference type="ARBA" id="ARBA00093636"/>
    </source>
</evidence>
<keyword evidence="5" id="KW-0007">Acetylation</keyword>
<keyword evidence="1 12" id="KW-0489">Methyltransferase</keyword>
<feature type="domain" description="tRNA/rRNA methyltransferase SpoU type" evidence="11">
    <location>
        <begin position="122"/>
        <end position="264"/>
    </location>
</feature>
<dbReference type="InterPro" id="IPR044748">
    <property type="entry name" value="Trm3/TARBP1_C"/>
</dbReference>